<evidence type="ECO:0000313" key="2">
    <source>
        <dbReference type="EMBL" id="GCE99688.1"/>
    </source>
</evidence>
<dbReference type="EMBL" id="BIMX01000012">
    <property type="protein sequence ID" value="GCE99688.1"/>
    <property type="molecule type" value="Genomic_DNA"/>
</dbReference>
<sequence>MRRSVTTCQPEVRLVGPKRAATTLAVAPLSQVEERLSELELAEDKSDVDSRCHGTVQPLEDREDEGLAGIKYTALPEGSSTEQEEEHLSSSQETEVQTNREISFRSNDSTLEISIPSFPEYEEDSHNESYNDTLSTLSNDSLSHENVHKPLKDLIFKTNKELYNMDSNKVRIKVGLSKKVPSLHPKRNINGASFTQ</sequence>
<feature type="compositionally biased region" description="Basic and acidic residues" evidence="1">
    <location>
        <begin position="40"/>
        <end position="52"/>
    </location>
</feature>
<evidence type="ECO:0000256" key="1">
    <source>
        <dbReference type="SAM" id="MobiDB-lite"/>
    </source>
</evidence>
<dbReference type="AlphaFoldDB" id="A0A4C2ECA5"/>
<keyword evidence="3" id="KW-1185">Reference proteome</keyword>
<accession>A0A4C2ECA5</accession>
<organism evidence="2 3">
    <name type="scientific">Zygosaccharomyces mellis</name>
    <dbReference type="NCBI Taxonomy" id="42258"/>
    <lineage>
        <taxon>Eukaryota</taxon>
        <taxon>Fungi</taxon>
        <taxon>Dikarya</taxon>
        <taxon>Ascomycota</taxon>
        <taxon>Saccharomycotina</taxon>
        <taxon>Saccharomycetes</taxon>
        <taxon>Saccharomycetales</taxon>
        <taxon>Saccharomycetaceae</taxon>
        <taxon>Zygosaccharomyces</taxon>
    </lineage>
</organism>
<name>A0A4C2ECA5_9SACH</name>
<evidence type="ECO:0000313" key="3">
    <source>
        <dbReference type="Proteomes" id="UP000301737"/>
    </source>
</evidence>
<dbReference type="OrthoDB" id="4068553at2759"/>
<protein>
    <submittedName>
        <fullName evidence="2">Uncharacterized protein</fullName>
    </submittedName>
</protein>
<feature type="compositionally biased region" description="Polar residues" evidence="1">
    <location>
        <begin position="96"/>
        <end position="105"/>
    </location>
</feature>
<gene>
    <name evidence="2" type="ORF">ZYGM_002099</name>
</gene>
<reference evidence="2 3" key="1">
    <citation type="submission" date="2019-01" db="EMBL/GenBank/DDBJ databases">
        <title>Draft Genome Sequencing of Zygosaccharomyces mellis Ca-7.</title>
        <authorList>
            <person name="Shiwa Y."/>
            <person name="Kanesaki Y."/>
            <person name="Ishige T."/>
            <person name="Mura K."/>
            <person name="Hori T."/>
            <person name="Tamura T."/>
        </authorList>
    </citation>
    <scope>NUCLEOTIDE SEQUENCE [LARGE SCALE GENOMIC DNA]</scope>
    <source>
        <strain evidence="2 3">Ca-7</strain>
    </source>
</reference>
<comment type="caution">
    <text evidence="2">The sequence shown here is derived from an EMBL/GenBank/DDBJ whole genome shotgun (WGS) entry which is preliminary data.</text>
</comment>
<dbReference type="Proteomes" id="UP000301737">
    <property type="component" value="Unassembled WGS sequence"/>
</dbReference>
<proteinExistence type="predicted"/>
<feature type="region of interest" description="Disordered" evidence="1">
    <location>
        <begin position="40"/>
        <end position="105"/>
    </location>
</feature>